<dbReference type="PANTHER" id="PTHR36091:SF1">
    <property type="entry name" value="ALTERED INHERITANCE OF MITOCHONDRIA PROTEIN 9, MITOCHONDRIAL"/>
    <property type="match status" value="1"/>
</dbReference>
<name>A0A5N6U957_ASPAV</name>
<accession>A0A5N6U957</accession>
<keyword evidence="8" id="KW-0808">Transferase</keyword>
<evidence type="ECO:0000313" key="9">
    <source>
        <dbReference type="Proteomes" id="UP000325780"/>
    </source>
</evidence>
<dbReference type="GO" id="GO:0016740">
    <property type="term" value="F:transferase activity"/>
    <property type="evidence" value="ECO:0007669"/>
    <property type="project" value="UniProtKB-KW"/>
</dbReference>
<dbReference type="GO" id="GO:0005739">
    <property type="term" value="C:mitochondrion"/>
    <property type="evidence" value="ECO:0007669"/>
    <property type="project" value="UniProtKB-SubCell"/>
</dbReference>
<organism evidence="8 9">
    <name type="scientific">Aspergillus avenaceus</name>
    <dbReference type="NCBI Taxonomy" id="36643"/>
    <lineage>
        <taxon>Eukaryota</taxon>
        <taxon>Fungi</taxon>
        <taxon>Dikarya</taxon>
        <taxon>Ascomycota</taxon>
        <taxon>Pezizomycotina</taxon>
        <taxon>Eurotiomycetes</taxon>
        <taxon>Eurotiomycetidae</taxon>
        <taxon>Eurotiales</taxon>
        <taxon>Aspergillaceae</taxon>
        <taxon>Aspergillus</taxon>
        <taxon>Aspergillus subgen. Circumdati</taxon>
    </lineage>
</organism>
<evidence type="ECO:0000313" key="8">
    <source>
        <dbReference type="EMBL" id="KAE8155153.1"/>
    </source>
</evidence>
<keyword evidence="5" id="KW-0496">Mitochondrion</keyword>
<proteinExistence type="inferred from homology"/>
<dbReference type="PANTHER" id="PTHR36091">
    <property type="entry name" value="ALTERED INHERITANCE OF MITOCHONDRIA PROTEIN 9, MITOCHONDRIAL"/>
    <property type="match status" value="1"/>
</dbReference>
<dbReference type="Pfam" id="PF01636">
    <property type="entry name" value="APH"/>
    <property type="match status" value="1"/>
</dbReference>
<protein>
    <recommendedName>
        <fullName evidence="3">Altered inheritance of mitochondria protein 9, mitochondrial</fullName>
    </recommendedName>
    <alternativeName>
        <fullName evidence="6">Found in mitochondrial proteome protein 29</fullName>
    </alternativeName>
</protein>
<dbReference type="OrthoDB" id="2968323at2759"/>
<sequence>MSATSIPQHHNNTDLFHYTSGRWLWGEEQQLRDRQISFNVPELQKIAARSVGAKTCTEIVKLAEGSFNKTFRLGMDNGLSVIARLPHPIAGYKYYTTASEVATMDYARNILDVPIPRVYSWNADADNAVGSEYIIMEEATGTKLDCVWHDFSLEQKVEVMKDLVKLEKKMLSAPLNGYGSLYYASEGLKNTIPADISGDVSVEVRNNVRDRFVLGPVAERDYWINERAEMTLDRGPWTRPQDYVISLAHREKAWIEKYATPKPQDDPLVSSASQNSPCSHITLLYKYRDIAPYLLPTEPTLVAPYIRHTDLHAGNIFVQDGRITSVIDWQGIWTAPLLLRARHPRLVDYDGDIILKAPANFKDLDPNKKARIKGQMSSSIILYLYERQITKEVPLLSKALHFPYGKMRCDPVLFAGDTWDDDIIPLRESLIRMERDWDKLGFDFPCPIHFTEDELRIHEEESEGWNDVQGFWNTVSNLVARDGWTTHEDYDEAVALFAELREIGLKSMVGKQKATFEKQTRWVK</sequence>
<gene>
    <name evidence="8" type="ORF">BDV25DRAFT_126082</name>
</gene>
<dbReference type="SUPFAM" id="SSF56112">
    <property type="entry name" value="Protein kinase-like (PK-like)"/>
    <property type="match status" value="1"/>
</dbReference>
<evidence type="ECO:0000256" key="4">
    <source>
        <dbReference type="ARBA" id="ARBA00022946"/>
    </source>
</evidence>
<keyword evidence="9" id="KW-1185">Reference proteome</keyword>
<evidence type="ECO:0000256" key="3">
    <source>
        <dbReference type="ARBA" id="ARBA00016197"/>
    </source>
</evidence>
<dbReference type="InterPro" id="IPR011009">
    <property type="entry name" value="Kinase-like_dom_sf"/>
</dbReference>
<dbReference type="Proteomes" id="UP000325780">
    <property type="component" value="Unassembled WGS sequence"/>
</dbReference>
<dbReference type="Gene3D" id="3.90.1200.10">
    <property type="match status" value="1"/>
</dbReference>
<evidence type="ECO:0000259" key="7">
    <source>
        <dbReference type="Pfam" id="PF01636"/>
    </source>
</evidence>
<reference evidence="8 9" key="1">
    <citation type="submission" date="2019-04" db="EMBL/GenBank/DDBJ databases">
        <title>Friends and foes A comparative genomics study of 23 Aspergillus species from section Flavi.</title>
        <authorList>
            <consortium name="DOE Joint Genome Institute"/>
            <person name="Kjaerbolling I."/>
            <person name="Vesth T."/>
            <person name="Frisvad J.C."/>
            <person name="Nybo J.L."/>
            <person name="Theobald S."/>
            <person name="Kildgaard S."/>
            <person name="Isbrandt T."/>
            <person name="Kuo A."/>
            <person name="Sato A."/>
            <person name="Lyhne E.K."/>
            <person name="Kogle M.E."/>
            <person name="Wiebenga A."/>
            <person name="Kun R.S."/>
            <person name="Lubbers R.J."/>
            <person name="Makela M.R."/>
            <person name="Barry K."/>
            <person name="Chovatia M."/>
            <person name="Clum A."/>
            <person name="Daum C."/>
            <person name="Haridas S."/>
            <person name="He G."/>
            <person name="LaButti K."/>
            <person name="Lipzen A."/>
            <person name="Mondo S."/>
            <person name="Riley R."/>
            <person name="Salamov A."/>
            <person name="Simmons B.A."/>
            <person name="Magnuson J.K."/>
            <person name="Henrissat B."/>
            <person name="Mortensen U.H."/>
            <person name="Larsen T.O."/>
            <person name="Devries R.P."/>
            <person name="Grigoriev I.V."/>
            <person name="Machida M."/>
            <person name="Baker S.E."/>
            <person name="Andersen M.R."/>
        </authorList>
    </citation>
    <scope>NUCLEOTIDE SEQUENCE [LARGE SCALE GENOMIC DNA]</scope>
    <source>
        <strain evidence="8 9">IBT 18842</strain>
    </source>
</reference>
<comment type="similarity">
    <text evidence="2">Belongs to the AIM9 family.</text>
</comment>
<dbReference type="AlphaFoldDB" id="A0A5N6U957"/>
<evidence type="ECO:0000256" key="6">
    <source>
        <dbReference type="ARBA" id="ARBA00031849"/>
    </source>
</evidence>
<comment type="subcellular location">
    <subcellularLocation>
        <location evidence="1">Mitochondrion</location>
    </subcellularLocation>
</comment>
<dbReference type="InterPro" id="IPR002575">
    <property type="entry name" value="Aminoglycoside_PTrfase"/>
</dbReference>
<dbReference type="InterPro" id="IPR051035">
    <property type="entry name" value="Mito_inheritance_9"/>
</dbReference>
<evidence type="ECO:0000256" key="1">
    <source>
        <dbReference type="ARBA" id="ARBA00004173"/>
    </source>
</evidence>
<evidence type="ECO:0000256" key="2">
    <source>
        <dbReference type="ARBA" id="ARBA00005543"/>
    </source>
</evidence>
<dbReference type="EMBL" id="ML742024">
    <property type="protein sequence ID" value="KAE8155153.1"/>
    <property type="molecule type" value="Genomic_DNA"/>
</dbReference>
<keyword evidence="4" id="KW-0809">Transit peptide</keyword>
<feature type="domain" description="Aminoglycoside phosphotransferase" evidence="7">
    <location>
        <begin position="297"/>
        <end position="330"/>
    </location>
</feature>
<evidence type="ECO:0000256" key="5">
    <source>
        <dbReference type="ARBA" id="ARBA00023128"/>
    </source>
</evidence>